<dbReference type="InterPro" id="IPR000571">
    <property type="entry name" value="Znf_CCCH"/>
</dbReference>
<keyword evidence="3 6" id="KW-0863">Zinc-finger</keyword>
<evidence type="ECO:0000256" key="3">
    <source>
        <dbReference type="ARBA" id="ARBA00022771"/>
    </source>
</evidence>
<gene>
    <name evidence="9" type="ORF">PHYEVI_LOCUS10734</name>
</gene>
<feature type="domain" description="C3H1-type" evidence="8">
    <location>
        <begin position="267"/>
        <end position="297"/>
    </location>
</feature>
<evidence type="ECO:0000256" key="5">
    <source>
        <dbReference type="ARBA" id="ARBA00071600"/>
    </source>
</evidence>
<dbReference type="FunFam" id="4.10.1000.10:FF:000008">
    <property type="entry name" value="zinc finger CCCH domain-containing protein 3"/>
    <property type="match status" value="1"/>
</dbReference>
<keyword evidence="10" id="KW-1185">Reference proteome</keyword>
<dbReference type="GO" id="GO:0008270">
    <property type="term" value="F:zinc ion binding"/>
    <property type="evidence" value="ECO:0007669"/>
    <property type="project" value="UniProtKB-KW"/>
</dbReference>
<dbReference type="Gene3D" id="4.10.1000.10">
    <property type="entry name" value="Zinc finger, CCCH-type"/>
    <property type="match status" value="2"/>
</dbReference>
<dbReference type="PROSITE" id="PS50103">
    <property type="entry name" value="ZF_C3H1"/>
    <property type="match status" value="3"/>
</dbReference>
<dbReference type="Proteomes" id="UP001153712">
    <property type="component" value="Chromosome 8"/>
</dbReference>
<evidence type="ECO:0000256" key="1">
    <source>
        <dbReference type="ARBA" id="ARBA00022723"/>
    </source>
</evidence>
<dbReference type="OrthoDB" id="3247158at2759"/>
<evidence type="ECO:0000256" key="6">
    <source>
        <dbReference type="PROSITE-ProRule" id="PRU00723"/>
    </source>
</evidence>
<feature type="compositionally biased region" description="Basic and acidic residues" evidence="7">
    <location>
        <begin position="414"/>
        <end position="433"/>
    </location>
</feature>
<keyword evidence="1 6" id="KW-0479">Metal-binding</keyword>
<dbReference type="AlphaFoldDB" id="A0A9P0GXU4"/>
<feature type="zinc finger region" description="C3H1-type" evidence="6">
    <location>
        <begin position="267"/>
        <end position="297"/>
    </location>
</feature>
<evidence type="ECO:0000313" key="10">
    <source>
        <dbReference type="Proteomes" id="UP001153712"/>
    </source>
</evidence>
<feature type="domain" description="C3H1-type" evidence="8">
    <location>
        <begin position="323"/>
        <end position="349"/>
    </location>
</feature>
<organism evidence="9 10">
    <name type="scientific">Phyllotreta striolata</name>
    <name type="common">Striped flea beetle</name>
    <name type="synonym">Crioceris striolata</name>
    <dbReference type="NCBI Taxonomy" id="444603"/>
    <lineage>
        <taxon>Eukaryota</taxon>
        <taxon>Metazoa</taxon>
        <taxon>Ecdysozoa</taxon>
        <taxon>Arthropoda</taxon>
        <taxon>Hexapoda</taxon>
        <taxon>Insecta</taxon>
        <taxon>Pterygota</taxon>
        <taxon>Neoptera</taxon>
        <taxon>Endopterygota</taxon>
        <taxon>Coleoptera</taxon>
        <taxon>Polyphaga</taxon>
        <taxon>Cucujiformia</taxon>
        <taxon>Chrysomeloidea</taxon>
        <taxon>Chrysomelidae</taxon>
        <taxon>Galerucinae</taxon>
        <taxon>Alticini</taxon>
        <taxon>Phyllotreta</taxon>
    </lineage>
</organism>
<feature type="zinc finger region" description="C3H1-type" evidence="6">
    <location>
        <begin position="350"/>
        <end position="377"/>
    </location>
</feature>
<reference evidence="9" key="1">
    <citation type="submission" date="2022-01" db="EMBL/GenBank/DDBJ databases">
        <authorList>
            <person name="King R."/>
        </authorList>
    </citation>
    <scope>NUCLEOTIDE SEQUENCE</scope>
</reference>
<accession>A0A9P0GXU4</accession>
<keyword evidence="2" id="KW-0677">Repeat</keyword>
<evidence type="ECO:0000256" key="7">
    <source>
        <dbReference type="SAM" id="MobiDB-lite"/>
    </source>
</evidence>
<dbReference type="PANTHER" id="PTHR46156">
    <property type="entry name" value="CCCH ZINGC FINGER"/>
    <property type="match status" value="1"/>
</dbReference>
<dbReference type="GO" id="GO:0005634">
    <property type="term" value="C:nucleus"/>
    <property type="evidence" value="ECO:0007669"/>
    <property type="project" value="TreeGrafter"/>
</dbReference>
<feature type="domain" description="C3H1-type" evidence="8">
    <location>
        <begin position="350"/>
        <end position="377"/>
    </location>
</feature>
<dbReference type="EMBL" id="OU900101">
    <property type="protein sequence ID" value="CAH1187645.1"/>
    <property type="molecule type" value="Genomic_DNA"/>
</dbReference>
<sequence length="475" mass="54455">MIIPTFSFAVNPPVENGHTNKYVYFKQNFVQHQSVNAPKVLVNPHFNKTVFVNPNYIPNDRASGTRKIHINPNKPISFPLKNTANNIHINPNVLRNIPIAKNAENAAPQPKKNLLTYASKTKLIRTPLKEFSTYSSRQAKARRVPVYSQYKIVKIPKSNKKPSPAKVKSRFKLDNRSTSKNVKYVFSNRFLSITDIAKNMPLKVNRNLVNISGVFYKKSPMRLQKIVKKDKTKLNATLKKSRYKIIRNNASKKKVVNKKKTSRGSMRKCNIPCPFYRKFGKCKGKDMGKCHRKHDPDQIALCTKFLQGACVDTKCLLSHNVSAEKMPTCKFYLEGSCSKDNCPYLHVRINPKADICRDFIEGFCKKASQCDKRHQFLCPDFEKKGSCSKTRCPYPHGRMVRKYSDYNKHEFAKKSSEIPADSNRRIDDAKSEESNPPARYYNDRNSAPSDGNRRIDCRIRPKLGVLPSFISLEET</sequence>
<feature type="region of interest" description="Disordered" evidence="7">
    <location>
        <begin position="414"/>
        <end position="454"/>
    </location>
</feature>
<feature type="zinc finger region" description="C3H1-type" evidence="6">
    <location>
        <begin position="323"/>
        <end position="349"/>
    </location>
</feature>
<evidence type="ECO:0000256" key="4">
    <source>
        <dbReference type="ARBA" id="ARBA00022833"/>
    </source>
</evidence>
<name>A0A9P0GXU4_PHYSR</name>
<evidence type="ECO:0000313" key="9">
    <source>
        <dbReference type="EMBL" id="CAH1187645.1"/>
    </source>
</evidence>
<dbReference type="SMART" id="SM00356">
    <property type="entry name" value="ZnF_C3H1"/>
    <property type="match status" value="5"/>
</dbReference>
<keyword evidence="4 6" id="KW-0862">Zinc</keyword>
<protein>
    <recommendedName>
        <fullName evidence="5">Zinc finger CCCH domain-containing protein 3</fullName>
    </recommendedName>
</protein>
<evidence type="ECO:0000256" key="2">
    <source>
        <dbReference type="ARBA" id="ARBA00022737"/>
    </source>
</evidence>
<proteinExistence type="predicted"/>
<dbReference type="PANTHER" id="PTHR46156:SF1">
    <property type="entry name" value="ZINC FINGER CCCH DOMAIN-CONTAINING PROTEIN 3"/>
    <property type="match status" value="1"/>
</dbReference>
<evidence type="ECO:0000259" key="8">
    <source>
        <dbReference type="PROSITE" id="PS50103"/>
    </source>
</evidence>